<comment type="caution">
    <text evidence="1">The sequence shown here is derived from an EMBL/GenBank/DDBJ whole genome shotgun (WGS) entry which is preliminary data.</text>
</comment>
<reference evidence="1" key="1">
    <citation type="submission" date="2021-10" db="EMBL/GenBank/DDBJ databases">
        <title>De novo Genome Assembly of Clathrus columnatus (Basidiomycota, Fungi) Using Illumina and Nanopore Sequence Data.</title>
        <authorList>
            <person name="Ogiso-Tanaka E."/>
            <person name="Itagaki H."/>
            <person name="Hosoya T."/>
            <person name="Hosaka K."/>
        </authorList>
    </citation>
    <scope>NUCLEOTIDE SEQUENCE</scope>
    <source>
        <strain evidence="1">MO-923</strain>
    </source>
</reference>
<dbReference type="Proteomes" id="UP001050691">
    <property type="component" value="Unassembled WGS sequence"/>
</dbReference>
<name>A0AAV4ZXX5_9AGAM</name>
<protein>
    <submittedName>
        <fullName evidence="1">Uncharacterized protein</fullName>
    </submittedName>
</protein>
<sequence length="78" mass="8696">MPAQVISMAYTILRELQLCIYAYDVDPRTQRFLNCRTFLWADTCAPVGSQADSNGNIYAPTSDGVQAFLKFTVSLIIT</sequence>
<accession>A0AAV4ZXX5</accession>
<proteinExistence type="predicted"/>
<keyword evidence="2" id="KW-1185">Reference proteome</keyword>
<gene>
    <name evidence="1" type="ORF">Clacol_001235</name>
</gene>
<dbReference type="EMBL" id="BPWL01000002">
    <property type="protein sequence ID" value="GJJ07037.1"/>
    <property type="molecule type" value="Genomic_DNA"/>
</dbReference>
<organism evidence="1 2">
    <name type="scientific">Clathrus columnatus</name>
    <dbReference type="NCBI Taxonomy" id="1419009"/>
    <lineage>
        <taxon>Eukaryota</taxon>
        <taxon>Fungi</taxon>
        <taxon>Dikarya</taxon>
        <taxon>Basidiomycota</taxon>
        <taxon>Agaricomycotina</taxon>
        <taxon>Agaricomycetes</taxon>
        <taxon>Phallomycetidae</taxon>
        <taxon>Phallales</taxon>
        <taxon>Clathraceae</taxon>
        <taxon>Clathrus</taxon>
    </lineage>
</organism>
<dbReference type="AlphaFoldDB" id="A0AAV4ZXX5"/>
<evidence type="ECO:0000313" key="1">
    <source>
        <dbReference type="EMBL" id="GJJ07037.1"/>
    </source>
</evidence>
<evidence type="ECO:0000313" key="2">
    <source>
        <dbReference type="Proteomes" id="UP001050691"/>
    </source>
</evidence>